<feature type="compositionally biased region" description="Low complexity" evidence="1">
    <location>
        <begin position="33"/>
        <end position="45"/>
    </location>
</feature>
<name>C3KGQ9_DROME</name>
<evidence type="ECO:0000256" key="1">
    <source>
        <dbReference type="SAM" id="MobiDB-lite"/>
    </source>
</evidence>
<protein>
    <submittedName>
        <fullName evidence="2">MIP03055p</fullName>
    </submittedName>
</protein>
<dbReference type="EMBL" id="BT082124">
    <property type="protein sequence ID" value="ACQ57831.1"/>
    <property type="molecule type" value="mRNA"/>
</dbReference>
<accession>C3KGQ9</accession>
<evidence type="ECO:0000313" key="2">
    <source>
        <dbReference type="EMBL" id="ACQ57831.1"/>
    </source>
</evidence>
<proteinExistence type="evidence at transcript level"/>
<feature type="compositionally biased region" description="Low complexity" evidence="1">
    <location>
        <begin position="53"/>
        <end position="76"/>
    </location>
</feature>
<reference evidence="2" key="1">
    <citation type="submission" date="2009-05" db="EMBL/GenBank/DDBJ databases">
        <authorList>
            <person name="Carlson J."/>
            <person name="Booth B."/>
            <person name="Frise E."/>
            <person name="Sandler J."/>
            <person name="Wan K."/>
            <person name="Yu C."/>
            <person name="Celniker S."/>
        </authorList>
    </citation>
    <scope>NUCLEOTIDE SEQUENCE</scope>
</reference>
<sequence>MWVVAGNTLVLRSLSHAVNSPPAMEPIPRSRDPTSSNNSSRSSSTVLRLTMASSLEHSGNSNSSSSRFRSSSISLNRRLRRPISHHSGTSRSSSSSSHRTRLHRTNSSNSNSHPITHSKMVARPMLNPHTILIRSPSCPTRRIRLICSSSNNSSSSSIREPTLARIATGAPVPASSPCARRLQSARSLHQSTLRSQPPSVIREAANCAEI</sequence>
<feature type="region of interest" description="Disordered" evidence="1">
    <location>
        <begin position="19"/>
        <end position="116"/>
    </location>
</feature>
<dbReference type="AlphaFoldDB" id="C3KGQ9"/>
<organism evidence="2">
    <name type="scientific">Drosophila melanogaster</name>
    <name type="common">Fruit fly</name>
    <dbReference type="NCBI Taxonomy" id="7227"/>
    <lineage>
        <taxon>Eukaryota</taxon>
        <taxon>Metazoa</taxon>
        <taxon>Ecdysozoa</taxon>
        <taxon>Arthropoda</taxon>
        <taxon>Hexapoda</taxon>
        <taxon>Insecta</taxon>
        <taxon>Pterygota</taxon>
        <taxon>Neoptera</taxon>
        <taxon>Endopterygota</taxon>
        <taxon>Diptera</taxon>
        <taxon>Brachycera</taxon>
        <taxon>Muscomorpha</taxon>
        <taxon>Ephydroidea</taxon>
        <taxon>Drosophilidae</taxon>
        <taxon>Drosophila</taxon>
        <taxon>Sophophora</taxon>
    </lineage>
</organism>
<gene>
    <name evidence="2" type="primary">CG33205-RA</name>
</gene>
<feature type="compositionally biased region" description="Low complexity" evidence="1">
    <location>
        <begin position="85"/>
        <end position="97"/>
    </location>
</feature>